<feature type="compositionally biased region" description="Polar residues" evidence="1">
    <location>
        <begin position="185"/>
        <end position="198"/>
    </location>
</feature>
<dbReference type="KEGG" id="pcon:B0A89_09505"/>
<keyword evidence="4" id="KW-1185">Reference proteome</keyword>
<dbReference type="InterPro" id="IPR021136">
    <property type="entry name" value="Flagellar_hook_control-like_C"/>
</dbReference>
<dbReference type="STRING" id="1945662.B0A89_09505"/>
<dbReference type="Proteomes" id="UP000193017">
    <property type="component" value="Chromosome"/>
</dbReference>
<feature type="domain" description="Flagellar hook-length control protein-like C-terminal" evidence="2">
    <location>
        <begin position="328"/>
        <end position="394"/>
    </location>
</feature>
<evidence type="ECO:0000313" key="3">
    <source>
        <dbReference type="EMBL" id="ARJ69821.1"/>
    </source>
</evidence>
<dbReference type="AlphaFoldDB" id="A0A1W6CY80"/>
<name>A0A1W6CY80_9RHOB</name>
<dbReference type="InterPro" id="IPR038610">
    <property type="entry name" value="FliK-like_C_sf"/>
</dbReference>
<evidence type="ECO:0000259" key="2">
    <source>
        <dbReference type="Pfam" id="PF02120"/>
    </source>
</evidence>
<feature type="region of interest" description="Disordered" evidence="1">
    <location>
        <begin position="389"/>
        <end position="409"/>
    </location>
</feature>
<dbReference type="EMBL" id="CP020612">
    <property type="protein sequence ID" value="ARJ69821.1"/>
    <property type="molecule type" value="Genomic_DNA"/>
</dbReference>
<feature type="compositionally biased region" description="Basic and acidic residues" evidence="1">
    <location>
        <begin position="79"/>
        <end position="90"/>
    </location>
</feature>
<feature type="compositionally biased region" description="Basic and acidic residues" evidence="1">
    <location>
        <begin position="217"/>
        <end position="227"/>
    </location>
</feature>
<feature type="compositionally biased region" description="Low complexity" evidence="1">
    <location>
        <begin position="104"/>
        <end position="118"/>
    </location>
</feature>
<protein>
    <recommendedName>
        <fullName evidence="2">Flagellar hook-length control protein-like C-terminal domain-containing protein</fullName>
    </recommendedName>
</protein>
<evidence type="ECO:0000256" key="1">
    <source>
        <dbReference type="SAM" id="MobiDB-lite"/>
    </source>
</evidence>
<organism evidence="3 4">
    <name type="scientific">Paracoccus contaminans</name>
    <dbReference type="NCBI Taxonomy" id="1945662"/>
    <lineage>
        <taxon>Bacteria</taxon>
        <taxon>Pseudomonadati</taxon>
        <taxon>Pseudomonadota</taxon>
        <taxon>Alphaproteobacteria</taxon>
        <taxon>Rhodobacterales</taxon>
        <taxon>Paracoccaceae</taxon>
        <taxon>Paracoccus</taxon>
    </lineage>
</organism>
<reference evidence="3 4" key="1">
    <citation type="submission" date="2017-03" db="EMBL/GenBank/DDBJ databases">
        <title>Genome sequence of Paracoccus contaminans isolated from a water microcosm.</title>
        <authorList>
            <person name="Aurass P."/>
            <person name="Karste S."/>
            <person name="Trost E."/>
            <person name="Glaeser S.P."/>
            <person name="Kaempfer P."/>
            <person name="Flieger A."/>
        </authorList>
    </citation>
    <scope>NUCLEOTIDE SEQUENCE [LARGE SCALE GENOMIC DNA]</scope>
    <source>
        <strain evidence="4">RKI 16-01929T\LMG 29738T\CCM 8701T\CIP 111112T</strain>
    </source>
</reference>
<feature type="compositionally biased region" description="Low complexity" evidence="1">
    <location>
        <begin position="283"/>
        <end position="311"/>
    </location>
</feature>
<evidence type="ECO:0000313" key="4">
    <source>
        <dbReference type="Proteomes" id="UP000193017"/>
    </source>
</evidence>
<feature type="compositionally biased region" description="Polar residues" evidence="1">
    <location>
        <begin position="1"/>
        <end position="18"/>
    </location>
</feature>
<feature type="region of interest" description="Disordered" evidence="1">
    <location>
        <begin position="1"/>
        <end position="263"/>
    </location>
</feature>
<proteinExistence type="predicted"/>
<dbReference type="Gene3D" id="3.30.750.140">
    <property type="match status" value="1"/>
</dbReference>
<gene>
    <name evidence="3" type="ORF">B0A89_09505</name>
</gene>
<dbReference type="CDD" id="cd17470">
    <property type="entry name" value="T3SS_Flik_C"/>
    <property type="match status" value="1"/>
</dbReference>
<sequence>MQVSSLFSTAVGNSTGSAHQAPAGTGAEFARTMAGRMPRPPAPAPRQATVPPQPPSKAPEPASRPSARDVVAPDDAGEREEKQADRRDACPADSPLAPLPWPAPCQAAPDAARPAGAAQDGLDEPAPAPDGRPASAGADGATPDGPSGEAMLPEQTGGDDPFMPGTEDAAPMASTPEGAGAETPPATQRPDSPPQQAGTLLGEPPGTDGEQGPGEDEAAKAQRRPDDADGAPGRAGLDEGAGPAEPDGGTQPRPPLPGSGAQAALLPAGQLGVTIHAAGGGELPAAGPAAPQHGTPPEASPASFQAQAPAPHRQLADAIVRTRDDGIIEIRLDPVELGRVTVLLGTDHRSGLGILAERLETLDLIRRHSDQLLQDLHENGMPDARLDFMRQDSRSGGGQARDGRARQAGADADLTQMPAMPPAPAPVPPVPILAPSRIDIRL</sequence>
<accession>A0A1W6CY80</accession>
<feature type="region of interest" description="Disordered" evidence="1">
    <location>
        <begin position="278"/>
        <end position="313"/>
    </location>
</feature>
<dbReference type="Pfam" id="PF02120">
    <property type="entry name" value="Flg_hook"/>
    <property type="match status" value="1"/>
</dbReference>